<dbReference type="Pfam" id="PF25601">
    <property type="entry name" value="AAA_lid_14"/>
    <property type="match status" value="1"/>
</dbReference>
<dbReference type="PROSITE" id="PS00675">
    <property type="entry name" value="SIGMA54_INTERACT_1"/>
    <property type="match status" value="1"/>
</dbReference>
<evidence type="ECO:0000256" key="5">
    <source>
        <dbReference type="ARBA" id="ARBA00023159"/>
    </source>
</evidence>
<dbReference type="Gene3D" id="3.40.50.2300">
    <property type="match status" value="1"/>
</dbReference>
<dbReference type="PROSITE" id="PS50045">
    <property type="entry name" value="SIGMA54_INTERACT_4"/>
    <property type="match status" value="1"/>
</dbReference>
<dbReference type="InterPro" id="IPR025944">
    <property type="entry name" value="Sigma_54_int_dom_CS"/>
</dbReference>
<proteinExistence type="predicted"/>
<dbReference type="Gene3D" id="1.10.8.60">
    <property type="match status" value="1"/>
</dbReference>
<dbReference type="Pfam" id="PF02954">
    <property type="entry name" value="HTH_8"/>
    <property type="match status" value="1"/>
</dbReference>
<keyword evidence="1" id="KW-0547">Nucleotide-binding</keyword>
<dbReference type="PROSITE" id="PS00688">
    <property type="entry name" value="SIGMA54_INTERACT_3"/>
    <property type="match status" value="1"/>
</dbReference>
<dbReference type="CDD" id="cd00009">
    <property type="entry name" value="AAA"/>
    <property type="match status" value="1"/>
</dbReference>
<protein>
    <submittedName>
        <fullName evidence="10">Sigma-54-dependent Fis family transcriptional regulator</fullName>
    </submittedName>
</protein>
<accession>A0A5M6D9C3</accession>
<dbReference type="PANTHER" id="PTHR32071">
    <property type="entry name" value="TRANSCRIPTIONAL REGULATORY PROTEIN"/>
    <property type="match status" value="1"/>
</dbReference>
<dbReference type="InterPro" id="IPR058031">
    <property type="entry name" value="AAA_lid_NorR"/>
</dbReference>
<dbReference type="InterPro" id="IPR027417">
    <property type="entry name" value="P-loop_NTPase"/>
</dbReference>
<dbReference type="Gene3D" id="3.40.50.300">
    <property type="entry name" value="P-loop containing nucleotide triphosphate hydrolases"/>
    <property type="match status" value="1"/>
</dbReference>
<keyword evidence="11" id="KW-1185">Reference proteome</keyword>
<evidence type="ECO:0000256" key="2">
    <source>
        <dbReference type="ARBA" id="ARBA00022840"/>
    </source>
</evidence>
<dbReference type="Proteomes" id="UP000324479">
    <property type="component" value="Unassembled WGS sequence"/>
</dbReference>
<feature type="domain" description="Sigma-54 factor interaction" evidence="8">
    <location>
        <begin position="146"/>
        <end position="375"/>
    </location>
</feature>
<name>A0A5M6D9C3_9BACT</name>
<evidence type="ECO:0000256" key="3">
    <source>
        <dbReference type="ARBA" id="ARBA00023015"/>
    </source>
</evidence>
<dbReference type="GO" id="GO:0006355">
    <property type="term" value="P:regulation of DNA-templated transcription"/>
    <property type="evidence" value="ECO:0007669"/>
    <property type="project" value="InterPro"/>
</dbReference>
<keyword evidence="2" id="KW-0067">ATP-binding</keyword>
<dbReference type="GO" id="GO:0043565">
    <property type="term" value="F:sequence-specific DNA binding"/>
    <property type="evidence" value="ECO:0007669"/>
    <property type="project" value="InterPro"/>
</dbReference>
<evidence type="ECO:0000256" key="1">
    <source>
        <dbReference type="ARBA" id="ARBA00022741"/>
    </source>
</evidence>
<dbReference type="Gene3D" id="1.10.10.60">
    <property type="entry name" value="Homeodomain-like"/>
    <property type="match status" value="1"/>
</dbReference>
<dbReference type="AlphaFoldDB" id="A0A5M6D9C3"/>
<keyword evidence="6" id="KW-0804">Transcription</keyword>
<evidence type="ECO:0000256" key="7">
    <source>
        <dbReference type="PROSITE-ProRule" id="PRU00169"/>
    </source>
</evidence>
<dbReference type="FunFam" id="1.10.8.60:FF:000014">
    <property type="entry name" value="DNA-binding transcriptional regulator NtrC"/>
    <property type="match status" value="1"/>
</dbReference>
<evidence type="ECO:0000259" key="8">
    <source>
        <dbReference type="PROSITE" id="PS50045"/>
    </source>
</evidence>
<dbReference type="SMART" id="SM00448">
    <property type="entry name" value="REC"/>
    <property type="match status" value="1"/>
</dbReference>
<evidence type="ECO:0000259" key="9">
    <source>
        <dbReference type="PROSITE" id="PS50110"/>
    </source>
</evidence>
<evidence type="ECO:0000313" key="10">
    <source>
        <dbReference type="EMBL" id="KAA5541795.1"/>
    </source>
</evidence>
<keyword evidence="7" id="KW-0597">Phosphoprotein</keyword>
<dbReference type="GO" id="GO:0000160">
    <property type="term" value="P:phosphorelay signal transduction system"/>
    <property type="evidence" value="ECO:0007669"/>
    <property type="project" value="InterPro"/>
</dbReference>
<dbReference type="InterPro" id="IPR011006">
    <property type="entry name" value="CheY-like_superfamily"/>
</dbReference>
<dbReference type="EMBL" id="VWOX01000009">
    <property type="protein sequence ID" value="KAA5541795.1"/>
    <property type="molecule type" value="Genomic_DNA"/>
</dbReference>
<keyword evidence="5" id="KW-0010">Activator</keyword>
<organism evidence="10 11">
    <name type="scientific">Roseiconus nitratireducens</name>
    <dbReference type="NCBI Taxonomy" id="2605748"/>
    <lineage>
        <taxon>Bacteria</taxon>
        <taxon>Pseudomonadati</taxon>
        <taxon>Planctomycetota</taxon>
        <taxon>Planctomycetia</taxon>
        <taxon>Pirellulales</taxon>
        <taxon>Pirellulaceae</taxon>
        <taxon>Roseiconus</taxon>
    </lineage>
</organism>
<dbReference type="PROSITE" id="PS50110">
    <property type="entry name" value="RESPONSE_REGULATORY"/>
    <property type="match status" value="1"/>
</dbReference>
<dbReference type="SUPFAM" id="SSF52540">
    <property type="entry name" value="P-loop containing nucleoside triphosphate hydrolases"/>
    <property type="match status" value="1"/>
</dbReference>
<dbReference type="SUPFAM" id="SSF46689">
    <property type="entry name" value="Homeodomain-like"/>
    <property type="match status" value="1"/>
</dbReference>
<keyword evidence="3" id="KW-0805">Transcription regulation</keyword>
<dbReference type="InterPro" id="IPR009057">
    <property type="entry name" value="Homeodomain-like_sf"/>
</dbReference>
<evidence type="ECO:0000256" key="4">
    <source>
        <dbReference type="ARBA" id="ARBA00023125"/>
    </source>
</evidence>
<dbReference type="InterPro" id="IPR002078">
    <property type="entry name" value="Sigma_54_int"/>
</dbReference>
<dbReference type="SUPFAM" id="SSF52172">
    <property type="entry name" value="CheY-like"/>
    <property type="match status" value="1"/>
</dbReference>
<evidence type="ECO:0000313" key="11">
    <source>
        <dbReference type="Proteomes" id="UP000324479"/>
    </source>
</evidence>
<dbReference type="InterPro" id="IPR025662">
    <property type="entry name" value="Sigma_54_int_dom_ATP-bd_1"/>
</dbReference>
<dbReference type="SMART" id="SM00382">
    <property type="entry name" value="AAA"/>
    <property type="match status" value="1"/>
</dbReference>
<dbReference type="PRINTS" id="PR01590">
    <property type="entry name" value="HTHFIS"/>
</dbReference>
<dbReference type="PANTHER" id="PTHR32071:SF57">
    <property type="entry name" value="C4-DICARBOXYLATE TRANSPORT TRANSCRIPTIONAL REGULATORY PROTEIN DCTD"/>
    <property type="match status" value="1"/>
</dbReference>
<dbReference type="Pfam" id="PF00158">
    <property type="entry name" value="Sigma54_activat"/>
    <property type="match status" value="1"/>
</dbReference>
<dbReference type="GO" id="GO:0005524">
    <property type="term" value="F:ATP binding"/>
    <property type="evidence" value="ECO:0007669"/>
    <property type="project" value="UniProtKB-KW"/>
</dbReference>
<reference evidence="10 11" key="1">
    <citation type="submission" date="2019-08" db="EMBL/GenBank/DDBJ databases">
        <authorList>
            <person name="Dhanesh K."/>
            <person name="Kumar G."/>
            <person name="Sasikala C."/>
            <person name="Venkata Ramana C."/>
        </authorList>
    </citation>
    <scope>NUCLEOTIDE SEQUENCE [LARGE SCALE GENOMIC DNA]</scope>
    <source>
        <strain evidence="10 11">JC645</strain>
    </source>
</reference>
<keyword evidence="4" id="KW-0238">DNA-binding</keyword>
<comment type="caution">
    <text evidence="10">The sequence shown here is derived from an EMBL/GenBank/DDBJ whole genome shotgun (WGS) entry which is preliminary data.</text>
</comment>
<sequence>MSDATSLLIVDDEPHIRSGLEKGLAKSVEVIDSVGDVNHALDLFEKTHYDVVIADVRLPGDRDGLDLVSLIHDRSPQTLVLVITAHGTVETAVDAMRRGAFDFITKPVDLNLIRQQVRKALDHQRLQNENTSLKSRLADAGVISEIIGNCTIMQELFQQLRQVADTDATVMIRGESGTGKELIARALHDLSNRGRGPFIAVNLGALPESLLESELFGHEKGSFTGAARQKPGCFEQARGGTLFLDEITEIPAKSQVDLLRVLETGQFNRIGGEALLSSDARLVSATNKDPLALIENGSFREDLYYRLNIVPLQIPPLRQRRDDIPLLVEHFVNHFCNRHRRNVKRFSDDAMKQLIAANWPGNVRQLRNVIERLVVTHVDDFIDVDSLPAELSQGRGENGSPIPTLAETTEHAEKEAIQTALAACDFHREQTAKALGISVRTLHYKMSRYNLH</sequence>
<dbReference type="RefSeq" id="WP_150077529.1">
    <property type="nucleotide sequence ID" value="NZ_VWOX01000009.1"/>
</dbReference>
<gene>
    <name evidence="10" type="ORF">FYK55_16425</name>
</gene>
<dbReference type="FunFam" id="3.40.50.300:FF:000006">
    <property type="entry name" value="DNA-binding transcriptional regulator NtrC"/>
    <property type="match status" value="1"/>
</dbReference>
<feature type="domain" description="Response regulatory" evidence="9">
    <location>
        <begin position="6"/>
        <end position="121"/>
    </location>
</feature>
<dbReference type="Pfam" id="PF00072">
    <property type="entry name" value="Response_reg"/>
    <property type="match status" value="1"/>
</dbReference>
<dbReference type="InterPro" id="IPR001789">
    <property type="entry name" value="Sig_transdc_resp-reg_receiver"/>
</dbReference>
<dbReference type="InterPro" id="IPR002197">
    <property type="entry name" value="HTH_Fis"/>
</dbReference>
<evidence type="ECO:0000256" key="6">
    <source>
        <dbReference type="ARBA" id="ARBA00023163"/>
    </source>
</evidence>
<feature type="modified residue" description="4-aspartylphosphate" evidence="7">
    <location>
        <position position="55"/>
    </location>
</feature>
<dbReference type="InterPro" id="IPR003593">
    <property type="entry name" value="AAA+_ATPase"/>
</dbReference>